<name>A0ABQ9XB45_9EUKA</name>
<organism evidence="12 13">
    <name type="scientific">Blattamonas nauphoetae</name>
    <dbReference type="NCBI Taxonomy" id="2049346"/>
    <lineage>
        <taxon>Eukaryota</taxon>
        <taxon>Metamonada</taxon>
        <taxon>Preaxostyla</taxon>
        <taxon>Oxymonadida</taxon>
        <taxon>Blattamonas</taxon>
    </lineage>
</organism>
<dbReference type="PANTHER" id="PTHR44899">
    <property type="entry name" value="CAMK FAMILY PROTEIN KINASE"/>
    <property type="match status" value="1"/>
</dbReference>
<accession>A0ABQ9XB45</accession>
<feature type="domain" description="Protein kinase" evidence="11">
    <location>
        <begin position="6"/>
        <end position="268"/>
    </location>
</feature>
<reference evidence="12 13" key="1">
    <citation type="journal article" date="2022" name="bioRxiv">
        <title>Genomics of Preaxostyla Flagellates Illuminates Evolutionary Transitions and the Path Towards Mitochondrial Loss.</title>
        <authorList>
            <person name="Novak L.V.F."/>
            <person name="Treitli S.C."/>
            <person name="Pyrih J."/>
            <person name="Halakuc P."/>
            <person name="Pipaliya S.V."/>
            <person name="Vacek V."/>
            <person name="Brzon O."/>
            <person name="Soukal P."/>
            <person name="Eme L."/>
            <person name="Dacks J.B."/>
            <person name="Karnkowska A."/>
            <person name="Elias M."/>
            <person name="Hampl V."/>
        </authorList>
    </citation>
    <scope>NUCLEOTIDE SEQUENCE [LARGE SCALE GENOMIC DNA]</scope>
    <source>
        <strain evidence="12">NAU3</strain>
        <tissue evidence="12">Gut</tissue>
    </source>
</reference>
<dbReference type="GO" id="GO:0004674">
    <property type="term" value="F:protein serine/threonine kinase activity"/>
    <property type="evidence" value="ECO:0007669"/>
    <property type="project" value="UniProtKB-EC"/>
</dbReference>
<keyword evidence="4 9" id="KW-0547">Nucleotide-binding</keyword>
<feature type="compositionally biased region" description="Basic and acidic residues" evidence="10">
    <location>
        <begin position="393"/>
        <end position="407"/>
    </location>
</feature>
<keyword evidence="2" id="KW-0723">Serine/threonine-protein kinase</keyword>
<dbReference type="InterPro" id="IPR011009">
    <property type="entry name" value="Kinase-like_dom_sf"/>
</dbReference>
<evidence type="ECO:0000313" key="12">
    <source>
        <dbReference type="EMBL" id="KAK2948450.1"/>
    </source>
</evidence>
<dbReference type="CDD" id="cd08215">
    <property type="entry name" value="STKc_Nek"/>
    <property type="match status" value="1"/>
</dbReference>
<dbReference type="SUPFAM" id="SSF56112">
    <property type="entry name" value="Protein kinase-like (PK-like)"/>
    <property type="match status" value="1"/>
</dbReference>
<dbReference type="Gene3D" id="1.10.510.10">
    <property type="entry name" value="Transferase(Phosphotransferase) domain 1"/>
    <property type="match status" value="1"/>
</dbReference>
<dbReference type="PROSITE" id="PS00108">
    <property type="entry name" value="PROTEIN_KINASE_ST"/>
    <property type="match status" value="1"/>
</dbReference>
<feature type="compositionally biased region" description="Basic and acidic residues" evidence="10">
    <location>
        <begin position="329"/>
        <end position="347"/>
    </location>
</feature>
<dbReference type="EC" id="2.7.11.1" evidence="1"/>
<evidence type="ECO:0000256" key="7">
    <source>
        <dbReference type="ARBA" id="ARBA00047899"/>
    </source>
</evidence>
<dbReference type="PROSITE" id="PS50011">
    <property type="entry name" value="PROTEIN_KINASE_DOM"/>
    <property type="match status" value="1"/>
</dbReference>
<feature type="compositionally biased region" description="Polar residues" evidence="10">
    <location>
        <begin position="377"/>
        <end position="389"/>
    </location>
</feature>
<dbReference type="InterPro" id="IPR008271">
    <property type="entry name" value="Ser/Thr_kinase_AS"/>
</dbReference>
<dbReference type="InterPro" id="IPR017441">
    <property type="entry name" value="Protein_kinase_ATP_BS"/>
</dbReference>
<sequence>MTLSDFTRGKCLGHGSSGTVYLATRNDDQKEYALKFIRFNALSLAEKKDSLNEIRIMSSVKHPHLVRYYEAFFDNDRLCIVTEYINGGDLQTLIDKLKKQRVYLKEEIIWRLFIEILIGLEYLHSHNILHRDVKSANIFLAKDGTAKLGDFGVCKVLRTADSLTMTSIGTPYYLSPELWENKPYNAKSDIWSLGCVLYEMTTLNKPFDAMNIQRLRQRVRVGKYQPIPSCYSSKLSNLISNLLTSNPRIRPSAAQVLEYNSVQNHMFLVPSFDRTSLTFDLQDQINLPNQEHKRKSIRLPPAQYDSNSPNPSNGSLSDAQSVTSTNRAPFERMRNPERRTKTKREREADDLESVYRPRVPISPSHKIGKERSKEQQRMINPNINPSRLQPLQYRDRRDSDPPVEKNDSAQSNDQGVNPPSSKRGSKNRKTQIPINSIDEEHVAEVNMTRPNSDRRQTITLPPSNAHACLSPSTNPQNAERFNAEDRGRRRSGKREISPYNQELKRRPPQHNLPQISRRKPSSLPPLNIEQSQQQILGEGG</sequence>
<evidence type="ECO:0000256" key="1">
    <source>
        <dbReference type="ARBA" id="ARBA00012513"/>
    </source>
</evidence>
<proteinExistence type="predicted"/>
<gene>
    <name evidence="12" type="ORF">BLNAU_16615</name>
</gene>
<dbReference type="Pfam" id="PF00069">
    <property type="entry name" value="Pkinase"/>
    <property type="match status" value="1"/>
</dbReference>
<dbReference type="PANTHER" id="PTHR44899:SF3">
    <property type="entry name" value="SERINE_THREONINE-PROTEIN KINASE NEK1"/>
    <property type="match status" value="1"/>
</dbReference>
<keyword evidence="13" id="KW-1185">Reference proteome</keyword>
<evidence type="ECO:0000256" key="6">
    <source>
        <dbReference type="ARBA" id="ARBA00022840"/>
    </source>
</evidence>
<evidence type="ECO:0000256" key="4">
    <source>
        <dbReference type="ARBA" id="ARBA00022741"/>
    </source>
</evidence>
<dbReference type="EMBL" id="JARBJD010000176">
    <property type="protein sequence ID" value="KAK2948450.1"/>
    <property type="molecule type" value="Genomic_DNA"/>
</dbReference>
<feature type="compositionally biased region" description="Basic and acidic residues" evidence="10">
    <location>
        <begin position="367"/>
        <end position="376"/>
    </location>
</feature>
<feature type="compositionally biased region" description="Polar residues" evidence="10">
    <location>
        <begin position="470"/>
        <end position="479"/>
    </location>
</feature>
<evidence type="ECO:0000313" key="13">
    <source>
        <dbReference type="Proteomes" id="UP001281761"/>
    </source>
</evidence>
<evidence type="ECO:0000256" key="9">
    <source>
        <dbReference type="PROSITE-ProRule" id="PRU10141"/>
    </source>
</evidence>
<protein>
    <recommendedName>
        <fullName evidence="1">non-specific serine/threonine protein kinase</fullName>
        <ecNumber evidence="1">2.7.11.1</ecNumber>
    </recommendedName>
</protein>
<keyword evidence="6 9" id="KW-0067">ATP-binding</keyword>
<feature type="compositionally biased region" description="Polar residues" evidence="10">
    <location>
        <begin position="408"/>
        <end position="422"/>
    </location>
</feature>
<dbReference type="InterPro" id="IPR000719">
    <property type="entry name" value="Prot_kinase_dom"/>
</dbReference>
<dbReference type="Proteomes" id="UP001281761">
    <property type="component" value="Unassembled WGS sequence"/>
</dbReference>
<keyword evidence="5 12" id="KW-0418">Kinase</keyword>
<comment type="catalytic activity">
    <reaction evidence="8">
        <text>L-seryl-[protein] + ATP = O-phospho-L-seryl-[protein] + ADP + H(+)</text>
        <dbReference type="Rhea" id="RHEA:17989"/>
        <dbReference type="Rhea" id="RHEA-COMP:9863"/>
        <dbReference type="Rhea" id="RHEA-COMP:11604"/>
        <dbReference type="ChEBI" id="CHEBI:15378"/>
        <dbReference type="ChEBI" id="CHEBI:29999"/>
        <dbReference type="ChEBI" id="CHEBI:30616"/>
        <dbReference type="ChEBI" id="CHEBI:83421"/>
        <dbReference type="ChEBI" id="CHEBI:456216"/>
        <dbReference type="EC" id="2.7.11.1"/>
    </reaction>
</comment>
<feature type="region of interest" description="Disordered" evidence="10">
    <location>
        <begin position="300"/>
        <end position="540"/>
    </location>
</feature>
<comment type="catalytic activity">
    <reaction evidence="7">
        <text>L-threonyl-[protein] + ATP = O-phospho-L-threonyl-[protein] + ADP + H(+)</text>
        <dbReference type="Rhea" id="RHEA:46608"/>
        <dbReference type="Rhea" id="RHEA-COMP:11060"/>
        <dbReference type="Rhea" id="RHEA-COMP:11605"/>
        <dbReference type="ChEBI" id="CHEBI:15378"/>
        <dbReference type="ChEBI" id="CHEBI:30013"/>
        <dbReference type="ChEBI" id="CHEBI:30616"/>
        <dbReference type="ChEBI" id="CHEBI:61977"/>
        <dbReference type="ChEBI" id="CHEBI:456216"/>
        <dbReference type="EC" id="2.7.11.1"/>
    </reaction>
</comment>
<dbReference type="PROSITE" id="PS00107">
    <property type="entry name" value="PROTEIN_KINASE_ATP"/>
    <property type="match status" value="1"/>
</dbReference>
<evidence type="ECO:0000256" key="10">
    <source>
        <dbReference type="SAM" id="MobiDB-lite"/>
    </source>
</evidence>
<evidence type="ECO:0000259" key="11">
    <source>
        <dbReference type="PROSITE" id="PS50011"/>
    </source>
</evidence>
<evidence type="ECO:0000256" key="3">
    <source>
        <dbReference type="ARBA" id="ARBA00022679"/>
    </source>
</evidence>
<dbReference type="SMART" id="SM00220">
    <property type="entry name" value="S_TKc"/>
    <property type="match status" value="1"/>
</dbReference>
<comment type="caution">
    <text evidence="12">The sequence shown here is derived from an EMBL/GenBank/DDBJ whole genome shotgun (WGS) entry which is preliminary data.</text>
</comment>
<evidence type="ECO:0000256" key="2">
    <source>
        <dbReference type="ARBA" id="ARBA00022527"/>
    </source>
</evidence>
<feature type="binding site" evidence="9">
    <location>
        <position position="35"/>
    </location>
    <ligand>
        <name>ATP</name>
        <dbReference type="ChEBI" id="CHEBI:30616"/>
    </ligand>
</feature>
<keyword evidence="3 12" id="KW-0808">Transferase</keyword>
<evidence type="ECO:0000256" key="5">
    <source>
        <dbReference type="ARBA" id="ARBA00022777"/>
    </source>
</evidence>
<feature type="compositionally biased region" description="Polar residues" evidence="10">
    <location>
        <begin position="314"/>
        <end position="327"/>
    </location>
</feature>
<feature type="compositionally biased region" description="Polar residues" evidence="10">
    <location>
        <begin position="528"/>
        <end position="540"/>
    </location>
</feature>
<evidence type="ECO:0000256" key="8">
    <source>
        <dbReference type="ARBA" id="ARBA00048679"/>
    </source>
</evidence>
<dbReference type="InterPro" id="IPR051131">
    <property type="entry name" value="NEK_Ser/Thr_kinase_NIMA"/>
</dbReference>